<protein>
    <submittedName>
        <fullName evidence="2">Uncharacterized protein</fullName>
    </submittedName>
</protein>
<evidence type="ECO:0000256" key="1">
    <source>
        <dbReference type="SAM" id="Phobius"/>
    </source>
</evidence>
<dbReference type="EMBL" id="JAWXXV010000001">
    <property type="protein sequence ID" value="MDX5984669.1"/>
    <property type="molecule type" value="Genomic_DNA"/>
</dbReference>
<reference evidence="2 3" key="1">
    <citation type="submission" date="2023-11" db="EMBL/GenBank/DDBJ databases">
        <title>MicrobeMod: A computational toolkit for identifying prokaryotic methylation and restriction-modification with nanopore sequencing.</title>
        <authorList>
            <person name="Crits-Christoph A."/>
            <person name="Kang S.C."/>
            <person name="Lee H."/>
            <person name="Ostrov N."/>
        </authorList>
    </citation>
    <scope>NUCLEOTIDE SEQUENCE [LARGE SCALE GENOMIC DNA]</scope>
    <source>
        <strain evidence="2 3">ATCC 14820</strain>
    </source>
</reference>
<gene>
    <name evidence="2" type="ORF">SIL82_10380</name>
</gene>
<sequence>MKLDLAVRPRPEITHRMDCGCPSCRPPSPSDPRRALLHRLLHRGPGLFAIGMVAGLLAVAATGNLGAALRALFGL</sequence>
<dbReference type="RefSeq" id="WP_010403025.1">
    <property type="nucleotide sequence ID" value="NZ_JAWXXV010000001.1"/>
</dbReference>
<feature type="transmembrane region" description="Helical" evidence="1">
    <location>
        <begin position="47"/>
        <end position="73"/>
    </location>
</feature>
<name>A0ABU4PML2_9SPHN</name>
<comment type="caution">
    <text evidence="2">The sequence shown here is derived from an EMBL/GenBank/DDBJ whole genome shotgun (WGS) entry which is preliminary data.</text>
</comment>
<accession>A0ABU4PML2</accession>
<keyword evidence="1" id="KW-1133">Transmembrane helix</keyword>
<organism evidence="2 3">
    <name type="scientific">Sphingomonas echinoides</name>
    <dbReference type="NCBI Taxonomy" id="59803"/>
    <lineage>
        <taxon>Bacteria</taxon>
        <taxon>Pseudomonadati</taxon>
        <taxon>Pseudomonadota</taxon>
        <taxon>Alphaproteobacteria</taxon>
        <taxon>Sphingomonadales</taxon>
        <taxon>Sphingomonadaceae</taxon>
        <taxon>Sphingomonas</taxon>
    </lineage>
</organism>
<dbReference type="Proteomes" id="UP001279660">
    <property type="component" value="Unassembled WGS sequence"/>
</dbReference>
<proteinExistence type="predicted"/>
<keyword evidence="3" id="KW-1185">Reference proteome</keyword>
<keyword evidence="1" id="KW-0812">Transmembrane</keyword>
<evidence type="ECO:0000313" key="3">
    <source>
        <dbReference type="Proteomes" id="UP001279660"/>
    </source>
</evidence>
<evidence type="ECO:0000313" key="2">
    <source>
        <dbReference type="EMBL" id="MDX5984669.1"/>
    </source>
</evidence>
<keyword evidence="1" id="KW-0472">Membrane</keyword>